<dbReference type="EMBL" id="AKKL01000024">
    <property type="protein sequence ID" value="EKT61775.1"/>
    <property type="molecule type" value="Genomic_DNA"/>
</dbReference>
<dbReference type="Proteomes" id="UP000009336">
    <property type="component" value="Unassembled WGS sequence"/>
</dbReference>
<evidence type="ECO:0000256" key="4">
    <source>
        <dbReference type="RuleBase" id="RU003476"/>
    </source>
</evidence>
<proteinExistence type="inferred from homology"/>
<name>K8WZY3_9GAMM</name>
<dbReference type="InterPro" id="IPR015797">
    <property type="entry name" value="NUDIX_hydrolase-like_dom_sf"/>
</dbReference>
<dbReference type="CDD" id="cd04685">
    <property type="entry name" value="NUDIX_Hydrolase"/>
    <property type="match status" value="1"/>
</dbReference>
<evidence type="ECO:0000259" key="5">
    <source>
        <dbReference type="PROSITE" id="PS51462"/>
    </source>
</evidence>
<dbReference type="PANTHER" id="PTHR43046">
    <property type="entry name" value="GDP-MANNOSE MANNOSYL HYDROLASE"/>
    <property type="match status" value="1"/>
</dbReference>
<dbReference type="Pfam" id="PF00293">
    <property type="entry name" value="NUDIX"/>
    <property type="match status" value="1"/>
</dbReference>
<feature type="domain" description="Nudix hydrolase" evidence="5">
    <location>
        <begin position="1"/>
        <end position="145"/>
    </location>
</feature>
<evidence type="ECO:0000313" key="7">
    <source>
        <dbReference type="Proteomes" id="UP000009336"/>
    </source>
</evidence>
<evidence type="ECO:0000256" key="2">
    <source>
        <dbReference type="ARBA" id="ARBA00022801"/>
    </source>
</evidence>
<dbReference type="HOGENOM" id="CLU_100874_2_0_6"/>
<accession>K8WZY3</accession>
<comment type="caution">
    <text evidence="6">The sequence shown here is derived from an EMBL/GenBank/DDBJ whole genome shotgun (WGS) entry which is preliminary data.</text>
</comment>
<dbReference type="eggNOG" id="COG0494">
    <property type="taxonomic scope" value="Bacteria"/>
</dbReference>
<evidence type="ECO:0000256" key="1">
    <source>
        <dbReference type="ARBA" id="ARBA00001946"/>
    </source>
</evidence>
<dbReference type="InterPro" id="IPR000086">
    <property type="entry name" value="NUDIX_hydrolase_dom"/>
</dbReference>
<dbReference type="RefSeq" id="WP_008912036.1">
    <property type="nucleotide sequence ID" value="NZ_KB233222.1"/>
</dbReference>
<reference evidence="6 7" key="1">
    <citation type="journal article" date="2012" name="BMC Genomics">
        <title>Comparative genomics of bacteria in the genus Providencia isolated from wild Drosophila melanogaster.</title>
        <authorList>
            <person name="Galac M.R."/>
            <person name="Lazzaro B.P."/>
        </authorList>
    </citation>
    <scope>NUCLEOTIDE SEQUENCE [LARGE SCALE GENOMIC DNA]</scope>
    <source>
        <strain evidence="6 7">DSM 19968</strain>
    </source>
</reference>
<dbReference type="PROSITE" id="PS00893">
    <property type="entry name" value="NUDIX_BOX"/>
    <property type="match status" value="1"/>
</dbReference>
<dbReference type="InterPro" id="IPR020476">
    <property type="entry name" value="Nudix_hydrolase"/>
</dbReference>
<evidence type="ECO:0000313" key="6">
    <source>
        <dbReference type="EMBL" id="EKT61775.1"/>
    </source>
</evidence>
<dbReference type="OrthoDB" id="9761969at2"/>
<dbReference type="PATRIC" id="fig|1141662.3.peg.2057"/>
<dbReference type="GO" id="GO:0016787">
    <property type="term" value="F:hydrolase activity"/>
    <property type="evidence" value="ECO:0007669"/>
    <property type="project" value="UniProtKB-KW"/>
</dbReference>
<organism evidence="6 7">
    <name type="scientific">Providencia burhodogranariea DSM 19968</name>
    <dbReference type="NCBI Taxonomy" id="1141662"/>
    <lineage>
        <taxon>Bacteria</taxon>
        <taxon>Pseudomonadati</taxon>
        <taxon>Pseudomonadota</taxon>
        <taxon>Gammaproteobacteria</taxon>
        <taxon>Enterobacterales</taxon>
        <taxon>Morganellaceae</taxon>
        <taxon>Providencia</taxon>
    </lineage>
</organism>
<dbReference type="PROSITE" id="PS51462">
    <property type="entry name" value="NUDIX"/>
    <property type="match status" value="1"/>
</dbReference>
<dbReference type="PRINTS" id="PR00502">
    <property type="entry name" value="NUDIXFAMILY"/>
</dbReference>
<comment type="cofactor">
    <cofactor evidence="1">
        <name>Mg(2+)</name>
        <dbReference type="ChEBI" id="CHEBI:18420"/>
    </cofactor>
</comment>
<dbReference type="AlphaFoldDB" id="K8WZY3"/>
<evidence type="ECO:0000256" key="3">
    <source>
        <dbReference type="ARBA" id="ARBA00022842"/>
    </source>
</evidence>
<keyword evidence="3" id="KW-0460">Magnesium</keyword>
<comment type="similarity">
    <text evidence="4">Belongs to the Nudix hydrolase family.</text>
</comment>
<sequence length="146" mass="16588">MRVRCSARLLVINPDNRVLLFQFVHSNDALAGKLYWATPGGGVEVGESFEEAAIRELREETGILRDNVGRCVAEKTFEMILPCGETVLAKERFYRVKFAEDDINTDGWTENEKSVIAGHHWWGLNELIETVETVYPANIQEILADY</sequence>
<keyword evidence="2 4" id="KW-0378">Hydrolase</keyword>
<dbReference type="Gene3D" id="3.90.79.10">
    <property type="entry name" value="Nucleoside Triphosphate Pyrophosphohydrolase"/>
    <property type="match status" value="1"/>
</dbReference>
<dbReference type="STRING" id="1141662.OOA_10123"/>
<dbReference type="SUPFAM" id="SSF55811">
    <property type="entry name" value="Nudix"/>
    <property type="match status" value="1"/>
</dbReference>
<dbReference type="InterPro" id="IPR020084">
    <property type="entry name" value="NUDIX_hydrolase_CS"/>
</dbReference>
<dbReference type="PANTHER" id="PTHR43046:SF12">
    <property type="entry name" value="GDP-MANNOSE MANNOSYL HYDROLASE"/>
    <property type="match status" value="1"/>
</dbReference>
<keyword evidence="7" id="KW-1185">Reference proteome</keyword>
<protein>
    <submittedName>
        <fullName evidence="6">Nudix hydrolase</fullName>
    </submittedName>
</protein>
<gene>
    <name evidence="6" type="ORF">OOA_10123</name>
</gene>